<name>A0ABT3FNC3_9BACT</name>
<comment type="caution">
    <text evidence="1">The sequence shown here is derived from an EMBL/GenBank/DDBJ whole genome shotgun (WGS) entry which is preliminary data.</text>
</comment>
<dbReference type="RefSeq" id="WP_264501025.1">
    <property type="nucleotide sequence ID" value="NZ_JAPDDS010000005.1"/>
</dbReference>
<evidence type="ECO:0000313" key="2">
    <source>
        <dbReference type="Proteomes" id="UP001207930"/>
    </source>
</evidence>
<dbReference type="EMBL" id="JAPDDS010000005">
    <property type="protein sequence ID" value="MCW1885065.1"/>
    <property type="molecule type" value="Genomic_DNA"/>
</dbReference>
<dbReference type="Proteomes" id="UP001207930">
    <property type="component" value="Unassembled WGS sequence"/>
</dbReference>
<sequence>MNTRHDTPIPDSKMLTPELHMRDVWDARAVSELIRSKCRFGETPAFLFVGRREAALLRQHLAEAFGSESVTTLHQTYYMGLEVVEIGSDNFLFTAGRKAIRTLQDPIARRPQWRDRETEAMWQLRI</sequence>
<reference evidence="1 2" key="1">
    <citation type="submission" date="2022-10" db="EMBL/GenBank/DDBJ databases">
        <title>Luteolibacter flavescens strain MCCC 1K03193, whole genome shotgun sequencing project.</title>
        <authorList>
            <person name="Zhao G."/>
            <person name="Shen L."/>
        </authorList>
    </citation>
    <scope>NUCLEOTIDE SEQUENCE [LARGE SCALE GENOMIC DNA]</scope>
    <source>
        <strain evidence="1 2">MCCC 1K03193</strain>
    </source>
</reference>
<protein>
    <submittedName>
        <fullName evidence="1">Uncharacterized protein</fullName>
    </submittedName>
</protein>
<keyword evidence="2" id="KW-1185">Reference proteome</keyword>
<accession>A0ABT3FNC3</accession>
<gene>
    <name evidence="1" type="ORF">OKA04_10030</name>
</gene>
<evidence type="ECO:0000313" key="1">
    <source>
        <dbReference type="EMBL" id="MCW1885065.1"/>
    </source>
</evidence>
<proteinExistence type="predicted"/>
<organism evidence="1 2">
    <name type="scientific">Luteolibacter flavescens</name>
    <dbReference type="NCBI Taxonomy" id="1859460"/>
    <lineage>
        <taxon>Bacteria</taxon>
        <taxon>Pseudomonadati</taxon>
        <taxon>Verrucomicrobiota</taxon>
        <taxon>Verrucomicrobiia</taxon>
        <taxon>Verrucomicrobiales</taxon>
        <taxon>Verrucomicrobiaceae</taxon>
        <taxon>Luteolibacter</taxon>
    </lineage>
</organism>